<proteinExistence type="inferred from homology"/>
<dbReference type="PROSITE" id="PS00843">
    <property type="entry name" value="DALA_DALA_LIGASE_1"/>
    <property type="match status" value="1"/>
</dbReference>
<keyword evidence="18" id="KW-1185">Reference proteome</keyword>
<dbReference type="GO" id="GO:0005524">
    <property type="term" value="F:ATP binding"/>
    <property type="evidence" value="ECO:0007669"/>
    <property type="project" value="UniProtKB-UniRule"/>
</dbReference>
<comment type="cofactor">
    <cofactor evidence="14">
        <name>Mg(2+)</name>
        <dbReference type="ChEBI" id="CHEBI:18420"/>
    </cofactor>
    <cofactor evidence="14">
        <name>Mn(2+)</name>
        <dbReference type="ChEBI" id="CHEBI:29035"/>
    </cofactor>
    <text evidence="14">Binds 2 magnesium or manganese ions per subunit.</text>
</comment>
<dbReference type="Pfam" id="PF07478">
    <property type="entry name" value="Dala_Dala_lig_C"/>
    <property type="match status" value="1"/>
</dbReference>
<sequence>MTAPVRVAVVGGGTSSEHDVSLASAAAAAGALRGGRFDVVPLTIARDGRWCADGWPMGLGAALELLGGCDVVLPMVHGRGGEDGTLAALCESAGVRYVGSGIGAGALAMDKWATKLVAASLGLGVAAGVLLTDPDAGGQALAPPVVVKPVSAGSSHGVTLVRRGADLGAAIRAAFELDDRVLVEELVVGREIDVAVLGRPGGVRVVAPALEIVCDGVFDARAKYGGQADFRVPAALDAAALQCLEDAAVRVYDTLGCRGVARVDFFLTADGPVLNEVNTTPGFTPASQVPRMFAAAGIGYRDLLEMLVDDALEPAGPAALPLA</sequence>
<feature type="binding site" evidence="14">
    <location>
        <position position="276"/>
    </location>
    <ligand>
        <name>Mg(2+)</name>
        <dbReference type="ChEBI" id="CHEBI:18420"/>
        <label>2</label>
    </ligand>
</feature>
<dbReference type="GO" id="GO:0008360">
    <property type="term" value="P:regulation of cell shape"/>
    <property type="evidence" value="ECO:0007669"/>
    <property type="project" value="UniProtKB-KW"/>
</dbReference>
<feature type="binding site" evidence="14">
    <location>
        <position position="264"/>
    </location>
    <ligand>
        <name>Mg(2+)</name>
        <dbReference type="ChEBI" id="CHEBI:18420"/>
        <label>1</label>
    </ligand>
</feature>
<dbReference type="HAMAP" id="MF_00047">
    <property type="entry name" value="Dala_Dala_lig"/>
    <property type="match status" value="1"/>
</dbReference>
<feature type="domain" description="ATP-grasp" evidence="16">
    <location>
        <begin position="115"/>
        <end position="309"/>
    </location>
</feature>
<dbReference type="PROSITE" id="PS00844">
    <property type="entry name" value="DALA_DALA_LIGASE_2"/>
    <property type="match status" value="1"/>
</dbReference>
<evidence type="ECO:0000256" key="12">
    <source>
        <dbReference type="HAMAP-Rule" id="MF_00047"/>
    </source>
</evidence>
<dbReference type="InterPro" id="IPR011761">
    <property type="entry name" value="ATP-grasp"/>
</dbReference>
<keyword evidence="3 12" id="KW-0436">Ligase</keyword>
<gene>
    <name evidence="12" type="primary">ddl</name>
    <name evidence="17" type="ORF">G1H19_17000</name>
</gene>
<dbReference type="InterPro" id="IPR011127">
    <property type="entry name" value="Dala_Dala_lig_N"/>
</dbReference>
<keyword evidence="5 15" id="KW-0547">Nucleotide-binding</keyword>
<dbReference type="GO" id="GO:0005829">
    <property type="term" value="C:cytosol"/>
    <property type="evidence" value="ECO:0007669"/>
    <property type="project" value="TreeGrafter"/>
</dbReference>
<dbReference type="PROSITE" id="PS50975">
    <property type="entry name" value="ATP_GRASP"/>
    <property type="match status" value="1"/>
</dbReference>
<feature type="binding site" evidence="14">
    <location>
        <position position="278"/>
    </location>
    <ligand>
        <name>Mg(2+)</name>
        <dbReference type="ChEBI" id="CHEBI:18420"/>
        <label>2</label>
    </ligand>
</feature>
<comment type="pathway">
    <text evidence="12">Cell wall biogenesis; peptidoglycan biosynthesis.</text>
</comment>
<organism evidence="17 18">
    <name type="scientific">Goekera deserti</name>
    <dbReference type="NCBI Taxonomy" id="2497753"/>
    <lineage>
        <taxon>Bacteria</taxon>
        <taxon>Bacillati</taxon>
        <taxon>Actinomycetota</taxon>
        <taxon>Actinomycetes</taxon>
        <taxon>Geodermatophilales</taxon>
        <taxon>Geodermatophilaceae</taxon>
        <taxon>Goekera</taxon>
    </lineage>
</organism>
<comment type="cofactor">
    <cofactor evidence="1">
        <name>Mn(2+)</name>
        <dbReference type="ChEBI" id="CHEBI:29035"/>
    </cofactor>
</comment>
<dbReference type="EMBL" id="JAAGWK010000024">
    <property type="protein sequence ID" value="NEL55681.1"/>
    <property type="molecule type" value="Genomic_DNA"/>
</dbReference>
<feature type="active site" evidence="13">
    <location>
        <position position="154"/>
    </location>
</feature>
<name>A0A7K3WGP8_9ACTN</name>
<evidence type="ECO:0000256" key="6">
    <source>
        <dbReference type="ARBA" id="ARBA00022840"/>
    </source>
</evidence>
<dbReference type="Gene3D" id="3.30.470.20">
    <property type="entry name" value="ATP-grasp fold, B domain"/>
    <property type="match status" value="1"/>
</dbReference>
<dbReference type="UniPathway" id="UPA00219"/>
<dbReference type="InterPro" id="IPR013815">
    <property type="entry name" value="ATP_grasp_subdomain_1"/>
</dbReference>
<dbReference type="Pfam" id="PF01820">
    <property type="entry name" value="Dala_Dala_lig_N"/>
    <property type="match status" value="2"/>
</dbReference>
<dbReference type="GO" id="GO:0071555">
    <property type="term" value="P:cell wall organization"/>
    <property type="evidence" value="ECO:0007669"/>
    <property type="project" value="UniProtKB-KW"/>
</dbReference>
<dbReference type="PANTHER" id="PTHR23132">
    <property type="entry name" value="D-ALANINE--D-ALANINE LIGASE"/>
    <property type="match status" value="1"/>
</dbReference>
<comment type="similarity">
    <text evidence="2 12">Belongs to the D-alanine--D-alanine ligase family.</text>
</comment>
<keyword evidence="9 12" id="KW-0573">Peptidoglycan synthesis</keyword>
<dbReference type="Gene3D" id="3.30.1490.20">
    <property type="entry name" value="ATP-grasp fold, A domain"/>
    <property type="match status" value="1"/>
</dbReference>
<dbReference type="AlphaFoldDB" id="A0A7K3WGP8"/>
<dbReference type="EC" id="6.3.2.4" evidence="12"/>
<evidence type="ECO:0000256" key="2">
    <source>
        <dbReference type="ARBA" id="ARBA00010871"/>
    </source>
</evidence>
<keyword evidence="4 14" id="KW-0479">Metal-binding</keyword>
<comment type="catalytic activity">
    <reaction evidence="12">
        <text>2 D-alanine + ATP = D-alanyl-D-alanine + ADP + phosphate + H(+)</text>
        <dbReference type="Rhea" id="RHEA:11224"/>
        <dbReference type="ChEBI" id="CHEBI:15378"/>
        <dbReference type="ChEBI" id="CHEBI:30616"/>
        <dbReference type="ChEBI" id="CHEBI:43474"/>
        <dbReference type="ChEBI" id="CHEBI:57416"/>
        <dbReference type="ChEBI" id="CHEBI:57822"/>
        <dbReference type="ChEBI" id="CHEBI:456216"/>
        <dbReference type="EC" id="6.3.2.4"/>
    </reaction>
</comment>
<dbReference type="PIRSF" id="PIRSF039102">
    <property type="entry name" value="Ddl/VanB"/>
    <property type="match status" value="1"/>
</dbReference>
<feature type="active site" evidence="13">
    <location>
        <position position="287"/>
    </location>
</feature>
<comment type="function">
    <text evidence="12">Cell wall formation.</text>
</comment>
<dbReference type="InterPro" id="IPR016185">
    <property type="entry name" value="PreATP-grasp_dom_sf"/>
</dbReference>
<comment type="caution">
    <text evidence="17">The sequence shown here is derived from an EMBL/GenBank/DDBJ whole genome shotgun (WGS) entry which is preliminary data.</text>
</comment>
<dbReference type="InterPro" id="IPR000291">
    <property type="entry name" value="D-Ala_lig_Van_CS"/>
</dbReference>
<reference evidence="17 18" key="1">
    <citation type="submission" date="2020-02" db="EMBL/GenBank/DDBJ databases">
        <title>The whole genome sequence of CPCC 205119.</title>
        <authorList>
            <person name="Jiang Z."/>
        </authorList>
    </citation>
    <scope>NUCLEOTIDE SEQUENCE [LARGE SCALE GENOMIC DNA]</scope>
    <source>
        <strain evidence="17 18">CPCC 205119</strain>
    </source>
</reference>
<keyword evidence="11 12" id="KW-0961">Cell wall biogenesis/degradation</keyword>
<evidence type="ECO:0000313" key="18">
    <source>
        <dbReference type="Proteomes" id="UP000470470"/>
    </source>
</evidence>
<dbReference type="InterPro" id="IPR005905">
    <property type="entry name" value="D_ala_D_ala"/>
</dbReference>
<accession>A0A7K3WGP8</accession>
<evidence type="ECO:0000256" key="14">
    <source>
        <dbReference type="PIRSR" id="PIRSR039102-3"/>
    </source>
</evidence>
<keyword evidence="7 14" id="KW-0460">Magnesium</keyword>
<keyword evidence="8 12" id="KW-0133">Cell shape</keyword>
<dbReference type="InterPro" id="IPR011095">
    <property type="entry name" value="Dala_Dala_lig_C"/>
</dbReference>
<keyword evidence="10 14" id="KW-0464">Manganese</keyword>
<evidence type="ECO:0000256" key="15">
    <source>
        <dbReference type="PROSITE-ProRule" id="PRU00409"/>
    </source>
</evidence>
<evidence type="ECO:0000256" key="5">
    <source>
        <dbReference type="ARBA" id="ARBA00022741"/>
    </source>
</evidence>
<keyword evidence="6 15" id="KW-0067">ATP-binding</keyword>
<feature type="active site" evidence="13">
    <location>
        <position position="17"/>
    </location>
</feature>
<evidence type="ECO:0000259" key="16">
    <source>
        <dbReference type="PROSITE" id="PS50975"/>
    </source>
</evidence>
<dbReference type="Proteomes" id="UP000470470">
    <property type="component" value="Unassembled WGS sequence"/>
</dbReference>
<evidence type="ECO:0000256" key="10">
    <source>
        <dbReference type="ARBA" id="ARBA00023211"/>
    </source>
</evidence>
<evidence type="ECO:0000313" key="17">
    <source>
        <dbReference type="EMBL" id="NEL55681.1"/>
    </source>
</evidence>
<protein>
    <recommendedName>
        <fullName evidence="12">D-alanine--D-alanine ligase</fullName>
        <ecNumber evidence="12">6.3.2.4</ecNumber>
    </recommendedName>
    <alternativeName>
        <fullName evidence="12">D-Ala-D-Ala ligase</fullName>
    </alternativeName>
    <alternativeName>
        <fullName evidence="12">D-alanylalanine synthetase</fullName>
    </alternativeName>
</protein>
<keyword evidence="12" id="KW-0963">Cytoplasm</keyword>
<evidence type="ECO:0000256" key="4">
    <source>
        <dbReference type="ARBA" id="ARBA00022723"/>
    </source>
</evidence>
<dbReference type="Gene3D" id="3.40.50.20">
    <property type="match status" value="1"/>
</dbReference>
<dbReference type="NCBIfam" id="TIGR01205">
    <property type="entry name" value="D_ala_D_alaTIGR"/>
    <property type="match status" value="1"/>
</dbReference>
<evidence type="ECO:0000256" key="1">
    <source>
        <dbReference type="ARBA" id="ARBA00001936"/>
    </source>
</evidence>
<evidence type="ECO:0000256" key="11">
    <source>
        <dbReference type="ARBA" id="ARBA00023316"/>
    </source>
</evidence>
<dbReference type="GO" id="GO:0046872">
    <property type="term" value="F:metal ion binding"/>
    <property type="evidence" value="ECO:0007669"/>
    <property type="project" value="UniProtKB-KW"/>
</dbReference>
<dbReference type="SUPFAM" id="SSF56059">
    <property type="entry name" value="Glutathione synthetase ATP-binding domain-like"/>
    <property type="match status" value="1"/>
</dbReference>
<evidence type="ECO:0000256" key="7">
    <source>
        <dbReference type="ARBA" id="ARBA00022842"/>
    </source>
</evidence>
<evidence type="ECO:0000256" key="8">
    <source>
        <dbReference type="ARBA" id="ARBA00022960"/>
    </source>
</evidence>
<dbReference type="PANTHER" id="PTHR23132:SF25">
    <property type="entry name" value="D-ALANINE--D-ALANINE LIGASE A"/>
    <property type="match status" value="1"/>
</dbReference>
<comment type="subcellular location">
    <subcellularLocation>
        <location evidence="12">Cytoplasm</location>
    </subcellularLocation>
</comment>
<dbReference type="SUPFAM" id="SSF52440">
    <property type="entry name" value="PreATP-grasp domain"/>
    <property type="match status" value="1"/>
</dbReference>
<evidence type="ECO:0000256" key="13">
    <source>
        <dbReference type="PIRSR" id="PIRSR039102-1"/>
    </source>
</evidence>
<dbReference type="GO" id="GO:0009252">
    <property type="term" value="P:peptidoglycan biosynthetic process"/>
    <property type="evidence" value="ECO:0007669"/>
    <property type="project" value="UniProtKB-UniRule"/>
</dbReference>
<feature type="binding site" evidence="14">
    <location>
        <position position="276"/>
    </location>
    <ligand>
        <name>Mg(2+)</name>
        <dbReference type="ChEBI" id="CHEBI:18420"/>
        <label>1</label>
    </ligand>
</feature>
<dbReference type="GO" id="GO:0008716">
    <property type="term" value="F:D-alanine-D-alanine ligase activity"/>
    <property type="evidence" value="ECO:0007669"/>
    <property type="project" value="UniProtKB-UniRule"/>
</dbReference>
<evidence type="ECO:0000256" key="3">
    <source>
        <dbReference type="ARBA" id="ARBA00022598"/>
    </source>
</evidence>
<evidence type="ECO:0000256" key="9">
    <source>
        <dbReference type="ARBA" id="ARBA00022984"/>
    </source>
</evidence>
<dbReference type="RefSeq" id="WP_162393586.1">
    <property type="nucleotide sequence ID" value="NZ_JAABOZ010000011.1"/>
</dbReference>